<reference evidence="6" key="2">
    <citation type="journal article" date="2007" name="PLoS Biol.">
        <title>Survey sequencing and comparative analysis of the elephant shark (Callorhinchus milii) genome.</title>
        <authorList>
            <person name="Venkatesh B."/>
            <person name="Kirkness E.F."/>
            <person name="Loh Y.H."/>
            <person name="Halpern A.L."/>
            <person name="Lee A.P."/>
            <person name="Johnson J."/>
            <person name="Dandona N."/>
            <person name="Viswanathan L.D."/>
            <person name="Tay A."/>
            <person name="Venter J.C."/>
            <person name="Strausberg R.L."/>
            <person name="Brenner S."/>
        </authorList>
    </citation>
    <scope>NUCLEOTIDE SEQUENCE [LARGE SCALE GENOMIC DNA]</scope>
</reference>
<dbReference type="GO" id="GO:0006107">
    <property type="term" value="P:oxaloacetate metabolic process"/>
    <property type="evidence" value="ECO:0007669"/>
    <property type="project" value="UniProtKB-ARBA"/>
</dbReference>
<evidence type="ECO:0000313" key="6">
    <source>
        <dbReference type="Proteomes" id="UP000314986"/>
    </source>
</evidence>
<dbReference type="OMA" id="CNKIVAP"/>
<dbReference type="EMBL" id="JW870532">
    <property type="protein sequence ID" value="AFP03050.1"/>
    <property type="molecule type" value="mRNA"/>
</dbReference>
<dbReference type="CTD" id="51011"/>
<keyword evidence="6" id="KW-1185">Reference proteome</keyword>
<evidence type="ECO:0000259" key="3">
    <source>
        <dbReference type="Pfam" id="PF01557"/>
    </source>
</evidence>
<evidence type="ECO:0000256" key="1">
    <source>
        <dbReference type="ARBA" id="ARBA00010211"/>
    </source>
</evidence>
<keyword evidence="4" id="KW-0378">Hydrolase</keyword>
<dbReference type="InterPro" id="IPR051121">
    <property type="entry name" value="FAH"/>
</dbReference>
<dbReference type="PANTHER" id="PTHR42796:SF4">
    <property type="entry name" value="FUMARYLACETOACETATE HYDROLASE DOMAIN-CONTAINING PROTEIN 2A"/>
    <property type="match status" value="1"/>
</dbReference>
<feature type="domain" description="Fumarylacetoacetase-like C-terminal" evidence="3">
    <location>
        <begin position="125"/>
        <end position="332"/>
    </location>
</feature>
<reference evidence="6" key="1">
    <citation type="journal article" date="2006" name="Science">
        <title>Ancient noncoding elements conserved in the human genome.</title>
        <authorList>
            <person name="Venkatesh B."/>
            <person name="Kirkness E.F."/>
            <person name="Loh Y.H."/>
            <person name="Halpern A.L."/>
            <person name="Lee A.P."/>
            <person name="Johnson J."/>
            <person name="Dandona N."/>
            <person name="Viswanathan L.D."/>
            <person name="Tay A."/>
            <person name="Venter J.C."/>
            <person name="Strausberg R.L."/>
            <person name="Brenner S."/>
        </authorList>
    </citation>
    <scope>NUCLEOTIDE SEQUENCE [LARGE SCALE GENOMIC DNA]</scope>
</reference>
<keyword evidence="2" id="KW-0479">Metal-binding</keyword>
<comment type="similarity">
    <text evidence="1">Belongs to the FAH family.</text>
</comment>
<dbReference type="AlphaFoldDB" id="V9KVI1"/>
<dbReference type="STRING" id="7868.ENSCMIP00000021696"/>
<proteinExistence type="evidence at transcript level"/>
<protein>
    <submittedName>
        <fullName evidence="5">Fumarylacetoacetate hydrolase domain containing 2A</fullName>
    </submittedName>
    <submittedName>
        <fullName evidence="4">Fumarylacetoacetate hydrolase domain-containing protein 2A-like protein</fullName>
    </submittedName>
</protein>
<dbReference type="GeneID" id="103187775"/>
<dbReference type="InterPro" id="IPR011234">
    <property type="entry name" value="Fumarylacetoacetase-like_C"/>
</dbReference>
<organism evidence="4">
    <name type="scientific">Callorhinchus milii</name>
    <name type="common">Ghost shark</name>
    <dbReference type="NCBI Taxonomy" id="7868"/>
    <lineage>
        <taxon>Eukaryota</taxon>
        <taxon>Metazoa</taxon>
        <taxon>Chordata</taxon>
        <taxon>Craniata</taxon>
        <taxon>Vertebrata</taxon>
        <taxon>Chondrichthyes</taxon>
        <taxon>Holocephali</taxon>
        <taxon>Chimaeriformes</taxon>
        <taxon>Callorhinchidae</taxon>
        <taxon>Callorhinchus</taxon>
    </lineage>
</organism>
<reference evidence="4 6" key="3">
    <citation type="journal article" date="2014" name="Nature">
        <title>Elephant shark genome provides unique insights into gnathostome evolution.</title>
        <authorList>
            <consortium name="International Elephant Shark Genome Sequencing Consortium"/>
            <person name="Venkatesh B."/>
            <person name="Lee A.P."/>
            <person name="Ravi V."/>
            <person name="Maurya A.K."/>
            <person name="Lian M.M."/>
            <person name="Swann J.B."/>
            <person name="Ohta Y."/>
            <person name="Flajnik M.F."/>
            <person name="Sutoh Y."/>
            <person name="Kasahara M."/>
            <person name="Hoon S."/>
            <person name="Gangu V."/>
            <person name="Roy S.W."/>
            <person name="Irimia M."/>
            <person name="Korzh V."/>
            <person name="Kondrychyn I."/>
            <person name="Lim Z.W."/>
            <person name="Tay B.H."/>
            <person name="Tohari S."/>
            <person name="Kong K.W."/>
            <person name="Ho S."/>
            <person name="Lorente-Galdos B."/>
            <person name="Quilez J."/>
            <person name="Marques-Bonet T."/>
            <person name="Raney B.J."/>
            <person name="Ingham P.W."/>
            <person name="Tay A."/>
            <person name="Hillier L.W."/>
            <person name="Minx P."/>
            <person name="Boehm T."/>
            <person name="Wilson R.K."/>
            <person name="Brenner S."/>
            <person name="Warren W.C."/>
        </authorList>
    </citation>
    <scope>NUCLEOTIDE SEQUENCE</scope>
    <source>
        <tissue evidence="4">Brain</tissue>
    </source>
</reference>
<dbReference type="SUPFAM" id="SSF56529">
    <property type="entry name" value="FAH"/>
    <property type="match status" value="1"/>
</dbReference>
<dbReference type="GO" id="GO:0046872">
    <property type="term" value="F:metal ion binding"/>
    <property type="evidence" value="ECO:0007669"/>
    <property type="project" value="UniProtKB-KW"/>
</dbReference>
<dbReference type="RefSeq" id="XP_007905608.1">
    <property type="nucleotide sequence ID" value="XM_007907417.2"/>
</dbReference>
<dbReference type="FunFam" id="3.90.850.10:FF:000002">
    <property type="entry name" value="2-hydroxyhepta-2,4-diene-1,7-dioate isomerase"/>
    <property type="match status" value="1"/>
</dbReference>
<dbReference type="KEGG" id="cmk:103187775"/>
<dbReference type="GeneTree" id="ENSGT00940000160571"/>
<dbReference type="GO" id="GO:0050163">
    <property type="term" value="F:oxaloacetate tautomerase activity"/>
    <property type="evidence" value="ECO:0007669"/>
    <property type="project" value="UniProtKB-ARBA"/>
</dbReference>
<gene>
    <name evidence="5" type="primary">fahd2a</name>
</gene>
<evidence type="ECO:0000313" key="4">
    <source>
        <dbReference type="EMBL" id="AFP03050.1"/>
    </source>
</evidence>
<name>V9KVI1_CALMI</name>
<dbReference type="Gene3D" id="3.90.850.10">
    <property type="entry name" value="Fumarylacetoacetase-like, C-terminal domain"/>
    <property type="match status" value="1"/>
</dbReference>
<dbReference type="InterPro" id="IPR036663">
    <property type="entry name" value="Fumarylacetoacetase_C_sf"/>
</dbReference>
<accession>V9KVI1</accession>
<dbReference type="Proteomes" id="UP000314986">
    <property type="component" value="Unassembled WGS sequence"/>
</dbReference>
<evidence type="ECO:0000256" key="2">
    <source>
        <dbReference type="ARBA" id="ARBA00022723"/>
    </source>
</evidence>
<dbReference type="Pfam" id="PF01557">
    <property type="entry name" value="FAA_hydrolase"/>
    <property type="match status" value="1"/>
</dbReference>
<dbReference type="PANTHER" id="PTHR42796">
    <property type="entry name" value="FUMARYLACETOACETATE HYDROLASE DOMAIN-CONTAINING PROTEIN 2A-RELATED"/>
    <property type="match status" value="1"/>
</dbReference>
<dbReference type="OrthoDB" id="411064at2759"/>
<sequence length="332" mass="36543">MQVRVGAAPLLLRLLRAGRSGGAGPKPAGHFQARPLSPSGERGMRLVQFRTAREQDGVRVGVEEKDGGNVVDLNWLDSSLPRTMREFLEKGEAAMASARRAVNCRTVTLSRSEVTFLSPVTNPDKVVCVGMNYLDHCQEQNVPLPKEPVIFSKFGSSIVGPYSDIIHPAESNEVDWEVELAFVIGKKGKHIKREEAMDHVAGYTVAHDVSARDWQLKRNGKQWLLGKTFDTFCPLGPALVTKDAISDPHNLGIRCRVNGKVMQDSNTNQLIFNTEALVVWISQFVTLYPGDVVLTGTPSGVGVFRKPPVFLRRGDTVECEIDEIGTLRNTVV</sequence>
<dbReference type="RefSeq" id="XP_007905609.1">
    <property type="nucleotide sequence ID" value="XM_007907418.2"/>
</dbReference>
<dbReference type="GO" id="GO:0016787">
    <property type="term" value="F:hydrolase activity"/>
    <property type="evidence" value="ECO:0007669"/>
    <property type="project" value="UniProtKB-KW"/>
</dbReference>
<reference evidence="5" key="4">
    <citation type="submission" date="2025-05" db="UniProtKB">
        <authorList>
            <consortium name="Ensembl"/>
        </authorList>
    </citation>
    <scope>IDENTIFICATION</scope>
</reference>
<dbReference type="Ensembl" id="ENSCMIT00000022081.1">
    <property type="protein sequence ID" value="ENSCMIP00000021696.1"/>
    <property type="gene ID" value="ENSCMIG00000009860.1"/>
</dbReference>
<evidence type="ECO:0000313" key="5">
    <source>
        <dbReference type="Ensembl" id="ENSCMIP00000021696.1"/>
    </source>
</evidence>